<dbReference type="Gene3D" id="3.20.20.70">
    <property type="entry name" value="Aldolase class I"/>
    <property type="match status" value="2"/>
</dbReference>
<dbReference type="PANTHER" id="PTHR10683:SF18">
    <property type="entry name" value="TRANSALDOLASE"/>
    <property type="match status" value="1"/>
</dbReference>
<evidence type="ECO:0000256" key="1">
    <source>
        <dbReference type="ARBA" id="ARBA00004496"/>
    </source>
</evidence>
<sequence length="678" mass="76232">MPNCLEQLKAFTTIVADTGDFEAMKQYKPTDATTNPSLIFKAASMFQYRPLLEKAVAYGKKAGKTLDEQVSESVDMVFVLFGCEILKIVPGRVSIEVDPRLSFDKEATTNKALKIIKMFEEQGINKERILFKIATTWEGIQTAKELEKFGIHCNMTLLFAFPQAVACADAGVTLISPYVGRILDWYVAHHEEQKFDATNDPGIISVTRIYNYYKKFGFKTGVMGASFRNIGEVEALAGCDYLTVSPKLLAELEKCNDVLPRKLDPEVAKKLDMEQVHMDEQTYRWAMNEDQMATEKLTEGIRTFAEDARKLETMLRELIEKTNSLLHFCSTFTCNFSRSKDVSMSTDSQNKKVKMSNSLEQLKALTVIVADTGDFEAMKQYKPTDATTNPSLILSAASMDQYRPLIDKAIKYAQKLGQTVDEKVTEASDMLFVLFGCEILKIIPGRVSIEVDARLSFDKDSSIKKALKFISMFEEQGINKERILIKLASTWEGIQAANELEKKHGIHCNLTLLFSFAQAVACAEAGVTLISPFVGRILDWFVANTDQKSFEPEKDPGVVSVTKIYNYYKKFGYKTVVMGASFRNVGEIQALAGCDYLTISPKLLGELEKSDAAIPRKLDETVAKKLDLEKVQMDEKTFRWMMNEDQMATDKLSDGIRKFAVDGRKLETMLRGLIEKSA</sequence>
<dbReference type="AlphaFoldDB" id="A0A336KAB8"/>
<evidence type="ECO:0000256" key="5">
    <source>
        <dbReference type="ARBA" id="ARBA00018292"/>
    </source>
</evidence>
<reference evidence="11" key="1">
    <citation type="submission" date="2018-04" db="EMBL/GenBank/DDBJ databases">
        <authorList>
            <person name="Go L.Y."/>
            <person name="Mitchell J.A."/>
        </authorList>
    </citation>
    <scope>NUCLEOTIDE SEQUENCE</scope>
    <source>
        <tissue evidence="11">Whole organism</tissue>
    </source>
</reference>
<dbReference type="InterPro" id="IPR004730">
    <property type="entry name" value="Transaldolase_1"/>
</dbReference>
<dbReference type="SUPFAM" id="SSF51569">
    <property type="entry name" value="Aldolase"/>
    <property type="match status" value="2"/>
</dbReference>
<evidence type="ECO:0000256" key="7">
    <source>
        <dbReference type="ARBA" id="ARBA00022679"/>
    </source>
</evidence>
<dbReference type="InterPro" id="IPR001585">
    <property type="entry name" value="TAL/FSA"/>
</dbReference>
<dbReference type="GO" id="GO:0009052">
    <property type="term" value="P:pentose-phosphate shunt, non-oxidative branch"/>
    <property type="evidence" value="ECO:0007669"/>
    <property type="project" value="TreeGrafter"/>
</dbReference>
<keyword evidence="6" id="KW-0963">Cytoplasm</keyword>
<protein>
    <recommendedName>
        <fullName evidence="5">Transaldolase</fullName>
        <ecNumber evidence="4">2.2.1.2</ecNumber>
    </recommendedName>
</protein>
<comment type="similarity">
    <text evidence="3">Belongs to the transaldolase family. Type 1 subfamily.</text>
</comment>
<dbReference type="NCBIfam" id="NF009001">
    <property type="entry name" value="PRK12346.1"/>
    <property type="match status" value="2"/>
</dbReference>
<evidence type="ECO:0000256" key="10">
    <source>
        <dbReference type="ARBA" id="ARBA00048810"/>
    </source>
</evidence>
<dbReference type="FunFam" id="3.20.20.70:FF:000088">
    <property type="entry name" value="Transaldolase"/>
    <property type="match status" value="1"/>
</dbReference>
<dbReference type="InterPro" id="IPR018225">
    <property type="entry name" value="Transaldolase_AS"/>
</dbReference>
<reference evidence="12" key="2">
    <citation type="submission" date="2018-07" db="EMBL/GenBank/DDBJ databases">
        <authorList>
            <person name="Quirk P.G."/>
            <person name="Krulwich T.A."/>
        </authorList>
    </citation>
    <scope>NUCLEOTIDE SEQUENCE</scope>
</reference>
<keyword evidence="7" id="KW-0808">Transferase</keyword>
<dbReference type="CDD" id="cd00957">
    <property type="entry name" value="Transaldolase_TalAB"/>
    <property type="match status" value="2"/>
</dbReference>
<keyword evidence="8" id="KW-0570">Pentose shunt</keyword>
<comment type="catalytic activity">
    <reaction evidence="10">
        <text>D-sedoheptulose 7-phosphate + D-glyceraldehyde 3-phosphate = D-erythrose 4-phosphate + beta-D-fructose 6-phosphate</text>
        <dbReference type="Rhea" id="RHEA:17053"/>
        <dbReference type="ChEBI" id="CHEBI:16897"/>
        <dbReference type="ChEBI" id="CHEBI:57483"/>
        <dbReference type="ChEBI" id="CHEBI:57634"/>
        <dbReference type="ChEBI" id="CHEBI:59776"/>
        <dbReference type="EC" id="2.2.1.2"/>
    </reaction>
</comment>
<evidence type="ECO:0000313" key="11">
    <source>
        <dbReference type="EMBL" id="SSX00742.1"/>
    </source>
</evidence>
<comment type="pathway">
    <text evidence="2">Carbohydrate degradation; pentose phosphate pathway; D-glyceraldehyde 3-phosphate and beta-D-fructose 6-phosphate from D-ribose 5-phosphate and D-xylulose 5-phosphate (non-oxidative stage): step 2/3.</text>
</comment>
<dbReference type="GO" id="GO:0005975">
    <property type="term" value="P:carbohydrate metabolic process"/>
    <property type="evidence" value="ECO:0007669"/>
    <property type="project" value="InterPro"/>
</dbReference>
<dbReference type="UniPathway" id="UPA00115">
    <property type="reaction ID" value="UER00414"/>
</dbReference>
<organism evidence="11">
    <name type="scientific">Culicoides sonorensis</name>
    <name type="common">Biting midge</name>
    <dbReference type="NCBI Taxonomy" id="179676"/>
    <lineage>
        <taxon>Eukaryota</taxon>
        <taxon>Metazoa</taxon>
        <taxon>Ecdysozoa</taxon>
        <taxon>Arthropoda</taxon>
        <taxon>Hexapoda</taxon>
        <taxon>Insecta</taxon>
        <taxon>Pterygota</taxon>
        <taxon>Neoptera</taxon>
        <taxon>Endopterygota</taxon>
        <taxon>Diptera</taxon>
        <taxon>Nematocera</taxon>
        <taxon>Chironomoidea</taxon>
        <taxon>Ceratopogonidae</taxon>
        <taxon>Ceratopogoninae</taxon>
        <taxon>Culicoides</taxon>
        <taxon>Monoculicoides</taxon>
    </lineage>
</organism>
<proteinExistence type="inferred from homology"/>
<dbReference type="EMBL" id="UFQT01000174">
    <property type="protein sequence ID" value="SSX21122.1"/>
    <property type="molecule type" value="Genomic_DNA"/>
</dbReference>
<dbReference type="NCBIfam" id="TIGR00874">
    <property type="entry name" value="talAB"/>
    <property type="match status" value="2"/>
</dbReference>
<evidence type="ECO:0000256" key="2">
    <source>
        <dbReference type="ARBA" id="ARBA00004857"/>
    </source>
</evidence>
<evidence type="ECO:0000256" key="6">
    <source>
        <dbReference type="ARBA" id="ARBA00022490"/>
    </source>
</evidence>
<evidence type="ECO:0000256" key="9">
    <source>
        <dbReference type="ARBA" id="ARBA00023270"/>
    </source>
</evidence>
<dbReference type="Pfam" id="PF00923">
    <property type="entry name" value="TAL_FSA"/>
    <property type="match status" value="2"/>
</dbReference>
<comment type="subcellular location">
    <subcellularLocation>
        <location evidence="1">Cytoplasm</location>
    </subcellularLocation>
</comment>
<dbReference type="HAMAP" id="MF_00492">
    <property type="entry name" value="Transaldolase_1"/>
    <property type="match status" value="2"/>
</dbReference>
<keyword evidence="9" id="KW-0704">Schiff base</keyword>
<dbReference type="GO" id="GO:0004801">
    <property type="term" value="F:transaldolase activity"/>
    <property type="evidence" value="ECO:0007669"/>
    <property type="project" value="UniProtKB-EC"/>
</dbReference>
<dbReference type="EC" id="2.2.1.2" evidence="4"/>
<evidence type="ECO:0000256" key="4">
    <source>
        <dbReference type="ARBA" id="ARBA00013151"/>
    </source>
</evidence>
<dbReference type="VEuPathDB" id="VectorBase:CSON003898"/>
<evidence type="ECO:0000256" key="8">
    <source>
        <dbReference type="ARBA" id="ARBA00023126"/>
    </source>
</evidence>
<dbReference type="PROSITE" id="PS01054">
    <property type="entry name" value="TRANSALDOLASE_1"/>
    <property type="match status" value="2"/>
</dbReference>
<dbReference type="PANTHER" id="PTHR10683">
    <property type="entry name" value="TRANSALDOLASE"/>
    <property type="match status" value="1"/>
</dbReference>
<dbReference type="GO" id="GO:0005737">
    <property type="term" value="C:cytoplasm"/>
    <property type="evidence" value="ECO:0007669"/>
    <property type="project" value="UniProtKB-SubCell"/>
</dbReference>
<dbReference type="FunFam" id="3.20.20.70:FF:000002">
    <property type="entry name" value="Transaldolase"/>
    <property type="match status" value="1"/>
</dbReference>
<evidence type="ECO:0000313" key="12">
    <source>
        <dbReference type="EMBL" id="SSX21122.1"/>
    </source>
</evidence>
<dbReference type="EMBL" id="UFQS01000174">
    <property type="protein sequence ID" value="SSX00742.1"/>
    <property type="molecule type" value="Genomic_DNA"/>
</dbReference>
<accession>A0A336KAB8</accession>
<gene>
    <name evidence="11" type="primary">CSON003898</name>
</gene>
<name>A0A336KAB8_CULSO</name>
<evidence type="ECO:0000256" key="3">
    <source>
        <dbReference type="ARBA" id="ARBA00008012"/>
    </source>
</evidence>
<dbReference type="InterPro" id="IPR013785">
    <property type="entry name" value="Aldolase_TIM"/>
</dbReference>